<dbReference type="FunFam" id="3.40.50.720:FF:000084">
    <property type="entry name" value="Short-chain dehydrogenase reductase"/>
    <property type="match status" value="1"/>
</dbReference>
<dbReference type="GO" id="GO:0016491">
    <property type="term" value="F:oxidoreductase activity"/>
    <property type="evidence" value="ECO:0007669"/>
    <property type="project" value="UniProtKB-KW"/>
</dbReference>
<dbReference type="Proteomes" id="UP000582837">
    <property type="component" value="Unassembled WGS sequence"/>
</dbReference>
<organism evidence="3 4">
    <name type="scientific">Longimicrobium terrae</name>
    <dbReference type="NCBI Taxonomy" id="1639882"/>
    <lineage>
        <taxon>Bacteria</taxon>
        <taxon>Pseudomonadati</taxon>
        <taxon>Gemmatimonadota</taxon>
        <taxon>Longimicrobiia</taxon>
        <taxon>Longimicrobiales</taxon>
        <taxon>Longimicrobiaceae</taxon>
        <taxon>Longimicrobium</taxon>
    </lineage>
</organism>
<dbReference type="PRINTS" id="PR00081">
    <property type="entry name" value="GDHRDH"/>
</dbReference>
<evidence type="ECO:0000313" key="4">
    <source>
        <dbReference type="Proteomes" id="UP000582837"/>
    </source>
</evidence>
<dbReference type="PANTHER" id="PTHR24321">
    <property type="entry name" value="DEHYDROGENASES, SHORT CHAIN"/>
    <property type="match status" value="1"/>
</dbReference>
<evidence type="ECO:0000313" key="3">
    <source>
        <dbReference type="EMBL" id="MBB6069204.1"/>
    </source>
</evidence>
<proteinExistence type="inferred from homology"/>
<dbReference type="SUPFAM" id="SSF51735">
    <property type="entry name" value="NAD(P)-binding Rossmann-fold domains"/>
    <property type="match status" value="1"/>
</dbReference>
<dbReference type="RefSeq" id="WP_170038065.1">
    <property type="nucleotide sequence ID" value="NZ_JABDTL010000002.1"/>
</dbReference>
<comment type="similarity">
    <text evidence="1">Belongs to the short-chain dehydrogenases/reductases (SDR) family.</text>
</comment>
<dbReference type="InterPro" id="IPR036291">
    <property type="entry name" value="NAD(P)-bd_dom_sf"/>
</dbReference>
<keyword evidence="2" id="KW-0560">Oxidoreductase</keyword>
<dbReference type="Pfam" id="PF13561">
    <property type="entry name" value="adh_short_C2"/>
    <property type="match status" value="1"/>
</dbReference>
<accession>A0A841GV56</accession>
<dbReference type="EMBL" id="JACHIA010000002">
    <property type="protein sequence ID" value="MBB6069204.1"/>
    <property type="molecule type" value="Genomic_DNA"/>
</dbReference>
<dbReference type="CDD" id="cd05233">
    <property type="entry name" value="SDR_c"/>
    <property type="match status" value="1"/>
</dbReference>
<dbReference type="AlphaFoldDB" id="A0A841GV56"/>
<evidence type="ECO:0000256" key="2">
    <source>
        <dbReference type="ARBA" id="ARBA00023002"/>
    </source>
</evidence>
<comment type="caution">
    <text evidence="3">The sequence shown here is derived from an EMBL/GenBank/DDBJ whole genome shotgun (WGS) entry which is preliminary data.</text>
</comment>
<evidence type="ECO:0000256" key="1">
    <source>
        <dbReference type="ARBA" id="ARBA00006484"/>
    </source>
</evidence>
<sequence>MQTRAGFHDKVALVVGGASGMGNAVVRLLIAEGCRTHVLDIAQTADGVFQTCDVQDYSQVRQCVQNVVDQEGRIDLLFVAAGVHLFAGIEETSIEEFERVLSINLKGPFYVMKEVLPVMRKQQYGNVVLMGSDQVFIGKGSSTVYGMSKAALGQFTKSSAIDYAPYNVRVNCICPGTIDTPMLATTLEVFHQKSGTPMEEIHASLRTAQPIQRLGTPDEIGRAVLFLLSDDCRFMTGALLSADGGYTAQ</sequence>
<dbReference type="Gene3D" id="3.40.50.720">
    <property type="entry name" value="NAD(P)-binding Rossmann-like Domain"/>
    <property type="match status" value="1"/>
</dbReference>
<dbReference type="InterPro" id="IPR002347">
    <property type="entry name" value="SDR_fam"/>
</dbReference>
<dbReference type="PANTHER" id="PTHR24321:SF8">
    <property type="entry name" value="ESTRADIOL 17-BETA-DEHYDROGENASE 8-RELATED"/>
    <property type="match status" value="1"/>
</dbReference>
<gene>
    <name evidence="3" type="ORF">HNQ61_000819</name>
</gene>
<protein>
    <submittedName>
        <fullName evidence="3">NAD(P)-dependent dehydrogenase (Short-subunit alcohol dehydrogenase family)</fullName>
    </submittedName>
</protein>
<reference evidence="3 4" key="1">
    <citation type="submission" date="2020-08" db="EMBL/GenBank/DDBJ databases">
        <title>Genomic Encyclopedia of Type Strains, Phase IV (KMG-IV): sequencing the most valuable type-strain genomes for metagenomic binning, comparative biology and taxonomic classification.</title>
        <authorList>
            <person name="Goeker M."/>
        </authorList>
    </citation>
    <scope>NUCLEOTIDE SEQUENCE [LARGE SCALE GENOMIC DNA]</scope>
    <source>
        <strain evidence="3 4">DSM 29007</strain>
    </source>
</reference>
<name>A0A841GV56_9BACT</name>
<keyword evidence="4" id="KW-1185">Reference proteome</keyword>